<dbReference type="Proteomes" id="UP001206925">
    <property type="component" value="Unassembled WGS sequence"/>
</dbReference>
<protein>
    <submittedName>
        <fullName evidence="1">Uncharacterized protein</fullName>
    </submittedName>
</protein>
<proteinExistence type="predicted"/>
<comment type="caution">
    <text evidence="1">The sequence shown here is derived from an EMBL/GenBank/DDBJ whole genome shotgun (WGS) entry which is preliminary data.</text>
</comment>
<reference evidence="1" key="1">
    <citation type="submission" date="2022-06" db="EMBL/GenBank/DDBJ databases">
        <title>Uncovering the hologenomic basis of an extraordinary plant invasion.</title>
        <authorList>
            <person name="Bieker V.C."/>
            <person name="Martin M.D."/>
            <person name="Gilbert T."/>
            <person name="Hodgins K."/>
            <person name="Battlay P."/>
            <person name="Petersen B."/>
            <person name="Wilson J."/>
        </authorList>
    </citation>
    <scope>NUCLEOTIDE SEQUENCE</scope>
    <source>
        <strain evidence="1">AA19_3_7</strain>
        <tissue evidence="1">Leaf</tissue>
    </source>
</reference>
<organism evidence="1 2">
    <name type="scientific">Ambrosia artemisiifolia</name>
    <name type="common">Common ragweed</name>
    <dbReference type="NCBI Taxonomy" id="4212"/>
    <lineage>
        <taxon>Eukaryota</taxon>
        <taxon>Viridiplantae</taxon>
        <taxon>Streptophyta</taxon>
        <taxon>Embryophyta</taxon>
        <taxon>Tracheophyta</taxon>
        <taxon>Spermatophyta</taxon>
        <taxon>Magnoliopsida</taxon>
        <taxon>eudicotyledons</taxon>
        <taxon>Gunneridae</taxon>
        <taxon>Pentapetalae</taxon>
        <taxon>asterids</taxon>
        <taxon>campanulids</taxon>
        <taxon>Asterales</taxon>
        <taxon>Asteraceae</taxon>
        <taxon>Asteroideae</taxon>
        <taxon>Heliantheae alliance</taxon>
        <taxon>Heliantheae</taxon>
        <taxon>Ambrosia</taxon>
    </lineage>
</organism>
<evidence type="ECO:0000313" key="2">
    <source>
        <dbReference type="Proteomes" id="UP001206925"/>
    </source>
</evidence>
<dbReference type="EMBL" id="JAMZMK010007054">
    <property type="protein sequence ID" value="KAI7746016.1"/>
    <property type="molecule type" value="Genomic_DNA"/>
</dbReference>
<evidence type="ECO:0000313" key="1">
    <source>
        <dbReference type="EMBL" id="KAI7746016.1"/>
    </source>
</evidence>
<gene>
    <name evidence="1" type="ORF">M8C21_005356</name>
</gene>
<sequence>MPPIAGPSVGMPTFSLSLTQEQPTNLSQPCFSLGITPEAKGLQSPGGEVSGNGIVVRGVTEIVTKTGNADPLPKEHEQVAGLSQPSFSLGITQEAKSPRARGATFVVLA</sequence>
<name>A0AAD5CT30_AMBAR</name>
<accession>A0AAD5CT30</accession>
<keyword evidence="2" id="KW-1185">Reference proteome</keyword>
<dbReference type="AlphaFoldDB" id="A0AAD5CT30"/>